<comment type="caution">
    <text evidence="6">The sequence shown here is derived from an EMBL/GenBank/DDBJ whole genome shotgun (WGS) entry which is preliminary data.</text>
</comment>
<dbReference type="GO" id="GO:0048040">
    <property type="term" value="F:UDP-glucuronate decarboxylase activity"/>
    <property type="evidence" value="ECO:0007669"/>
    <property type="project" value="TreeGrafter"/>
</dbReference>
<protein>
    <submittedName>
        <fullName evidence="6">ADP-L-glycero-D-mannoheptose-6-epimerase</fullName>
    </submittedName>
</protein>
<proteinExistence type="predicted"/>
<dbReference type="GO" id="GO:0070403">
    <property type="term" value="F:NAD+ binding"/>
    <property type="evidence" value="ECO:0007669"/>
    <property type="project" value="InterPro"/>
</dbReference>
<dbReference type="PANTHER" id="PTHR43078:SF6">
    <property type="entry name" value="UDP-GLUCURONIC ACID DECARBOXYLASE 1"/>
    <property type="match status" value="1"/>
</dbReference>
<evidence type="ECO:0000256" key="3">
    <source>
        <dbReference type="ARBA" id="ARBA00023027"/>
    </source>
</evidence>
<dbReference type="PANTHER" id="PTHR43078">
    <property type="entry name" value="UDP-GLUCURONIC ACID DECARBOXYLASE-RELATED"/>
    <property type="match status" value="1"/>
</dbReference>
<dbReference type="Pfam" id="PF01370">
    <property type="entry name" value="Epimerase"/>
    <property type="match status" value="1"/>
</dbReference>
<dbReference type="InterPro" id="IPR036291">
    <property type="entry name" value="NAD(P)-bd_dom_sf"/>
</dbReference>
<evidence type="ECO:0000313" key="6">
    <source>
        <dbReference type="EMBL" id="KYC53466.1"/>
    </source>
</evidence>
<gene>
    <name evidence="6" type="ORF">AMQ22_00256</name>
</gene>
<evidence type="ECO:0000256" key="1">
    <source>
        <dbReference type="ARBA" id="ARBA00001911"/>
    </source>
</evidence>
<dbReference type="GO" id="GO:0042732">
    <property type="term" value="P:D-xylose metabolic process"/>
    <property type="evidence" value="ECO:0007669"/>
    <property type="project" value="InterPro"/>
</dbReference>
<name>A0A150J8B2_9EURY</name>
<dbReference type="SUPFAM" id="SSF51735">
    <property type="entry name" value="NAD(P)-binding Rossmann-fold domains"/>
    <property type="match status" value="1"/>
</dbReference>
<dbReference type="GO" id="GO:0005737">
    <property type="term" value="C:cytoplasm"/>
    <property type="evidence" value="ECO:0007669"/>
    <property type="project" value="TreeGrafter"/>
</dbReference>
<keyword evidence="4" id="KW-0456">Lyase</keyword>
<dbReference type="Proteomes" id="UP000075398">
    <property type="component" value="Unassembled WGS sequence"/>
</dbReference>
<feature type="domain" description="NAD-dependent epimerase/dehydratase" evidence="5">
    <location>
        <begin position="9"/>
        <end position="238"/>
    </location>
</feature>
<evidence type="ECO:0000256" key="2">
    <source>
        <dbReference type="ARBA" id="ARBA00022793"/>
    </source>
</evidence>
<evidence type="ECO:0000313" key="7">
    <source>
        <dbReference type="Proteomes" id="UP000075398"/>
    </source>
</evidence>
<reference evidence="6 7" key="1">
    <citation type="journal article" date="2016" name="ISME J.">
        <title>Chasing the elusive Euryarchaeota class WSA2: genomes reveal a uniquely fastidious methyl-reducing methanogen.</title>
        <authorList>
            <person name="Nobu M.K."/>
            <person name="Narihiro T."/>
            <person name="Kuroda K."/>
            <person name="Mei R."/>
            <person name="Liu W.T."/>
        </authorList>
    </citation>
    <scope>NUCLEOTIDE SEQUENCE [LARGE SCALE GENOMIC DNA]</scope>
    <source>
        <strain evidence="6">U1lsi0528_Bin055</strain>
    </source>
</reference>
<sequence length="310" mass="35025">MVGNMSKYLVTGGAGFIGSHLVEELVTKGNEVIIVDNLHTGSLDNITKYIKDIEFINKDTGGIILKDIKDIDGIFHLGISSSSPMYKENPSLVGKAINDFINMLNLSKTLNLKMVWASSSSIYNGNSIPWKEDMDIFVKDFYTEARYAMERLASLHHDWYGTKSIGLRFFSVYGPNERSKGKYANLVSQFLWDMKVDKSPIIYGDGEQRRDFIYVDDIISGIISAYKSNIDHDILNLGTGISYSLNDLVDIINESIGSSIKPVYVDNKIKNYIHETLADTKKTDENLNIKPKFSLKLGIKKILEKTFERY</sequence>
<dbReference type="EMBL" id="LNGC01000005">
    <property type="protein sequence ID" value="KYC53466.1"/>
    <property type="molecule type" value="Genomic_DNA"/>
</dbReference>
<dbReference type="InterPro" id="IPR044516">
    <property type="entry name" value="UXS-like"/>
</dbReference>
<accession>A0A150J8B2</accession>
<evidence type="ECO:0000259" key="5">
    <source>
        <dbReference type="Pfam" id="PF01370"/>
    </source>
</evidence>
<keyword evidence="3" id="KW-0520">NAD</keyword>
<dbReference type="InterPro" id="IPR001509">
    <property type="entry name" value="Epimerase_deHydtase"/>
</dbReference>
<dbReference type="Gene3D" id="3.40.50.720">
    <property type="entry name" value="NAD(P)-binding Rossmann-like Domain"/>
    <property type="match status" value="1"/>
</dbReference>
<comment type="cofactor">
    <cofactor evidence="1">
        <name>NAD(+)</name>
        <dbReference type="ChEBI" id="CHEBI:57540"/>
    </cofactor>
</comment>
<dbReference type="AlphaFoldDB" id="A0A150J8B2"/>
<keyword evidence="2" id="KW-0210">Decarboxylase</keyword>
<evidence type="ECO:0000256" key="4">
    <source>
        <dbReference type="ARBA" id="ARBA00023239"/>
    </source>
</evidence>
<organism evidence="6 7">
    <name type="scientific">Candidatus Methanofastidiosum methylothiophilum</name>
    <dbReference type="NCBI Taxonomy" id="1705564"/>
    <lineage>
        <taxon>Archaea</taxon>
        <taxon>Methanobacteriati</taxon>
        <taxon>Methanobacteriota</taxon>
        <taxon>Stenosarchaea group</taxon>
        <taxon>Candidatus Methanofastidiosia</taxon>
        <taxon>Candidatus Methanofastidiosales</taxon>
        <taxon>Candidatus Methanofastidiosaceae</taxon>
        <taxon>Candidatus Methanofastidiosum</taxon>
    </lineage>
</organism>